<reference evidence="1 2" key="1">
    <citation type="submission" date="2019-05" db="EMBL/GenBank/DDBJ databases">
        <title>Another draft genome of Portunus trituberculatus and its Hox gene families provides insights of decapod evolution.</title>
        <authorList>
            <person name="Jeong J.-H."/>
            <person name="Song I."/>
            <person name="Kim S."/>
            <person name="Choi T."/>
            <person name="Kim D."/>
            <person name="Ryu S."/>
            <person name="Kim W."/>
        </authorList>
    </citation>
    <scope>NUCLEOTIDE SEQUENCE [LARGE SCALE GENOMIC DNA]</scope>
    <source>
        <tissue evidence="1">Muscle</tissue>
    </source>
</reference>
<evidence type="ECO:0000313" key="2">
    <source>
        <dbReference type="Proteomes" id="UP000324222"/>
    </source>
</evidence>
<dbReference type="EMBL" id="VSRR010029076">
    <property type="protein sequence ID" value="MPC69231.1"/>
    <property type="molecule type" value="Genomic_DNA"/>
</dbReference>
<dbReference type="Proteomes" id="UP000324222">
    <property type="component" value="Unassembled WGS sequence"/>
</dbReference>
<dbReference type="AlphaFoldDB" id="A0A5B7H963"/>
<organism evidence="1 2">
    <name type="scientific">Portunus trituberculatus</name>
    <name type="common">Swimming crab</name>
    <name type="synonym">Neptunus trituberculatus</name>
    <dbReference type="NCBI Taxonomy" id="210409"/>
    <lineage>
        <taxon>Eukaryota</taxon>
        <taxon>Metazoa</taxon>
        <taxon>Ecdysozoa</taxon>
        <taxon>Arthropoda</taxon>
        <taxon>Crustacea</taxon>
        <taxon>Multicrustacea</taxon>
        <taxon>Malacostraca</taxon>
        <taxon>Eumalacostraca</taxon>
        <taxon>Eucarida</taxon>
        <taxon>Decapoda</taxon>
        <taxon>Pleocyemata</taxon>
        <taxon>Brachyura</taxon>
        <taxon>Eubrachyura</taxon>
        <taxon>Portunoidea</taxon>
        <taxon>Portunidae</taxon>
        <taxon>Portuninae</taxon>
        <taxon>Portunus</taxon>
    </lineage>
</organism>
<comment type="caution">
    <text evidence="1">The sequence shown here is derived from an EMBL/GenBank/DDBJ whole genome shotgun (WGS) entry which is preliminary data.</text>
</comment>
<sequence>MLRVLRCLSILREVMVSVPCLINVTGRLGKSYTTSLPRMSSKINLLANRELQDVASDSLFSPASHSWALRKNPHFCDQENTEETLTSKRPL</sequence>
<name>A0A5B7H963_PORTR</name>
<accession>A0A5B7H963</accession>
<keyword evidence="2" id="KW-1185">Reference proteome</keyword>
<evidence type="ECO:0000313" key="1">
    <source>
        <dbReference type="EMBL" id="MPC69231.1"/>
    </source>
</evidence>
<gene>
    <name evidence="1" type="ORF">E2C01_063448</name>
</gene>
<protein>
    <submittedName>
        <fullName evidence="1">Uncharacterized protein</fullName>
    </submittedName>
</protein>
<proteinExistence type="predicted"/>